<evidence type="ECO:0000256" key="11">
    <source>
        <dbReference type="ARBA" id="ARBA00031393"/>
    </source>
</evidence>
<dbReference type="HAMAP" id="MF_00065">
    <property type="entry name" value="Adenylyl_sulf_kinase"/>
    <property type="match status" value="1"/>
</dbReference>
<dbReference type="CDD" id="cd02027">
    <property type="entry name" value="APSK"/>
    <property type="match status" value="1"/>
</dbReference>
<evidence type="ECO:0000256" key="8">
    <source>
        <dbReference type="ARBA" id="ARBA00022777"/>
    </source>
</evidence>
<dbReference type="RefSeq" id="WP_237485374.1">
    <property type="nucleotide sequence ID" value="NZ_CAKLCM010000002.1"/>
</dbReference>
<keyword evidence="6 13" id="KW-0808">Transferase</keyword>
<protein>
    <recommendedName>
        <fullName evidence="5 13">Adenylyl-sulfate kinase</fullName>
        <ecNumber evidence="5 13">2.7.1.25</ecNumber>
    </recommendedName>
    <alternativeName>
        <fullName evidence="11 13">APS kinase</fullName>
    </alternativeName>
    <alternativeName>
        <fullName evidence="12 13">ATP adenosine-5'-phosphosulfate 3'-phosphotransferase</fullName>
    </alternativeName>
    <alternativeName>
        <fullName evidence="10 13">Adenosine-5'-phosphosulfate kinase</fullName>
    </alternativeName>
</protein>
<dbReference type="SUPFAM" id="SSF52540">
    <property type="entry name" value="P-loop containing nucleoside triphosphate hydrolases"/>
    <property type="match status" value="1"/>
</dbReference>
<evidence type="ECO:0000256" key="12">
    <source>
        <dbReference type="ARBA" id="ARBA00031464"/>
    </source>
</evidence>
<gene>
    <name evidence="13 16" type="primary">cysC</name>
    <name evidence="16" type="ORF">VHP8226_02565</name>
</gene>
<dbReference type="PANTHER" id="PTHR11055">
    <property type="entry name" value="BIFUNCTIONAL 3'-PHOSPHOADENOSINE 5'-PHOSPHOSULFATE SYNTHASE"/>
    <property type="match status" value="1"/>
</dbReference>
<dbReference type="Proteomes" id="UP000838160">
    <property type="component" value="Unassembled WGS sequence"/>
</dbReference>
<keyword evidence="7 13" id="KW-0547">Nucleotide-binding</keyword>
<feature type="binding site" evidence="13">
    <location>
        <begin position="44"/>
        <end position="51"/>
    </location>
    <ligand>
        <name>ATP</name>
        <dbReference type="ChEBI" id="CHEBI:30616"/>
    </ligand>
</feature>
<accession>A0ABN8DHN1</accession>
<proteinExistence type="inferred from homology"/>
<dbReference type="Gene3D" id="3.40.50.300">
    <property type="entry name" value="P-loop containing nucleotide triphosphate hydrolases"/>
    <property type="match status" value="1"/>
</dbReference>
<dbReference type="InterPro" id="IPR002891">
    <property type="entry name" value="APS"/>
</dbReference>
<evidence type="ECO:0000256" key="3">
    <source>
        <dbReference type="ARBA" id="ARBA00004806"/>
    </source>
</evidence>
<evidence type="ECO:0000313" key="17">
    <source>
        <dbReference type="Proteomes" id="UP000838160"/>
    </source>
</evidence>
<comment type="function">
    <text evidence="2 13 14">Catalyzes the synthesis of activated sulfate.</text>
</comment>
<evidence type="ECO:0000256" key="2">
    <source>
        <dbReference type="ARBA" id="ARBA00002632"/>
    </source>
</evidence>
<feature type="domain" description="APS kinase" evidence="15">
    <location>
        <begin position="36"/>
        <end position="186"/>
    </location>
</feature>
<evidence type="ECO:0000256" key="9">
    <source>
        <dbReference type="ARBA" id="ARBA00022840"/>
    </source>
</evidence>
<sequence>MTTPYERKQNDSVSDDVVWHNTTVSHQDRIELKQQQPAVLWFTGLSGSGKSTVANAVESKLLSLGKHSYLLDGDNVRHGLNKDLGFSDDDRVENIRRIGEVAKLFVDSGTLVLSAFISPFISDRQQARDLLEAGQFLEVFIDTPIEICEQRDPKGLYKKARAGEIKNFTGIDSAYEAPVNPEIHVQTADKSVEECAEYVVAQLAELGYLTLGEG</sequence>
<reference evidence="16" key="1">
    <citation type="submission" date="2021-12" db="EMBL/GenBank/DDBJ databases">
        <authorList>
            <person name="Rodrigo-Torres L."/>
            <person name="Arahal R. D."/>
            <person name="Lucena T."/>
        </authorList>
    </citation>
    <scope>NUCLEOTIDE SEQUENCE</scope>
    <source>
        <strain evidence="16">CECT 8226</strain>
    </source>
</reference>
<evidence type="ECO:0000259" key="15">
    <source>
        <dbReference type="Pfam" id="PF01583"/>
    </source>
</evidence>
<evidence type="ECO:0000256" key="13">
    <source>
        <dbReference type="HAMAP-Rule" id="MF_00065"/>
    </source>
</evidence>
<evidence type="ECO:0000313" key="16">
    <source>
        <dbReference type="EMBL" id="CAH0527237.1"/>
    </source>
</evidence>
<evidence type="ECO:0000256" key="5">
    <source>
        <dbReference type="ARBA" id="ARBA00012121"/>
    </source>
</evidence>
<dbReference type="EMBL" id="CAKLCM010000002">
    <property type="protein sequence ID" value="CAH0527237.1"/>
    <property type="molecule type" value="Genomic_DNA"/>
</dbReference>
<comment type="catalytic activity">
    <reaction evidence="1 13 14">
        <text>adenosine 5'-phosphosulfate + ATP = 3'-phosphoadenylyl sulfate + ADP + H(+)</text>
        <dbReference type="Rhea" id="RHEA:24152"/>
        <dbReference type="ChEBI" id="CHEBI:15378"/>
        <dbReference type="ChEBI" id="CHEBI:30616"/>
        <dbReference type="ChEBI" id="CHEBI:58243"/>
        <dbReference type="ChEBI" id="CHEBI:58339"/>
        <dbReference type="ChEBI" id="CHEBI:456216"/>
        <dbReference type="EC" id="2.7.1.25"/>
    </reaction>
</comment>
<dbReference type="NCBIfam" id="NF003013">
    <property type="entry name" value="PRK03846.1"/>
    <property type="match status" value="1"/>
</dbReference>
<keyword evidence="8 13" id="KW-0418">Kinase</keyword>
<dbReference type="GO" id="GO:0004020">
    <property type="term" value="F:adenylylsulfate kinase activity"/>
    <property type="evidence" value="ECO:0007669"/>
    <property type="project" value="UniProtKB-EC"/>
</dbReference>
<dbReference type="NCBIfam" id="TIGR00455">
    <property type="entry name" value="apsK"/>
    <property type="match status" value="1"/>
</dbReference>
<dbReference type="PANTHER" id="PTHR11055:SF1">
    <property type="entry name" value="PAPS SYNTHETASE, ISOFORM D"/>
    <property type="match status" value="1"/>
</dbReference>
<keyword evidence="9 13" id="KW-0067">ATP-binding</keyword>
<dbReference type="EC" id="2.7.1.25" evidence="5 13"/>
<keyword evidence="13" id="KW-0597">Phosphoprotein</keyword>
<evidence type="ECO:0000256" key="10">
    <source>
        <dbReference type="ARBA" id="ARBA00029724"/>
    </source>
</evidence>
<keyword evidence="17" id="KW-1185">Reference proteome</keyword>
<name>A0ABN8DHN1_9VIBR</name>
<comment type="caution">
    <text evidence="16">The sequence shown here is derived from an EMBL/GenBank/DDBJ whole genome shotgun (WGS) entry which is preliminary data.</text>
</comment>
<evidence type="ECO:0000256" key="7">
    <source>
        <dbReference type="ARBA" id="ARBA00022741"/>
    </source>
</evidence>
<feature type="active site" description="Phosphoserine intermediate" evidence="13">
    <location>
        <position position="118"/>
    </location>
</feature>
<comment type="pathway">
    <text evidence="3 13 14">Sulfur metabolism; hydrogen sulfide biosynthesis; sulfite from sulfate: step 2/3.</text>
</comment>
<dbReference type="InterPro" id="IPR059117">
    <property type="entry name" value="APS_kinase_dom"/>
</dbReference>
<evidence type="ECO:0000256" key="4">
    <source>
        <dbReference type="ARBA" id="ARBA00007008"/>
    </source>
</evidence>
<evidence type="ECO:0000256" key="1">
    <source>
        <dbReference type="ARBA" id="ARBA00001823"/>
    </source>
</evidence>
<evidence type="ECO:0000256" key="14">
    <source>
        <dbReference type="RuleBase" id="RU004347"/>
    </source>
</evidence>
<comment type="similarity">
    <text evidence="4 13 14">Belongs to the APS kinase family.</text>
</comment>
<evidence type="ECO:0000256" key="6">
    <source>
        <dbReference type="ARBA" id="ARBA00022679"/>
    </source>
</evidence>
<organism evidence="16 17">
    <name type="scientific">Vibrio hippocampi</name>
    <dbReference type="NCBI Taxonomy" id="654686"/>
    <lineage>
        <taxon>Bacteria</taxon>
        <taxon>Pseudomonadati</taxon>
        <taxon>Pseudomonadota</taxon>
        <taxon>Gammaproteobacteria</taxon>
        <taxon>Vibrionales</taxon>
        <taxon>Vibrionaceae</taxon>
        <taxon>Vibrio</taxon>
    </lineage>
</organism>
<dbReference type="Pfam" id="PF01583">
    <property type="entry name" value="APS_kinase"/>
    <property type="match status" value="1"/>
</dbReference>
<dbReference type="InterPro" id="IPR027417">
    <property type="entry name" value="P-loop_NTPase"/>
</dbReference>